<comment type="similarity">
    <text evidence="1 11">Belongs to the arsA ATPase family.</text>
</comment>
<dbReference type="AlphaFoldDB" id="A0A9P8Q3W7"/>
<keyword evidence="7 11" id="KW-0256">Endoplasmic reticulum</keyword>
<keyword evidence="8 11" id="KW-0862">Zinc</keyword>
<evidence type="ECO:0000256" key="1">
    <source>
        <dbReference type="ARBA" id="ARBA00011040"/>
    </source>
</evidence>
<dbReference type="FunFam" id="3.40.50.300:FF:001359">
    <property type="entry name" value="ATPase GET3"/>
    <property type="match status" value="1"/>
</dbReference>
<dbReference type="InterPro" id="IPR027417">
    <property type="entry name" value="P-loop_NTPase"/>
</dbReference>
<dbReference type="Gene3D" id="3.40.50.300">
    <property type="entry name" value="P-loop containing nucleotide triphosphate hydrolases"/>
    <property type="match status" value="1"/>
</dbReference>
<name>A0A9P8Q3W7_WICPI</name>
<sequence>MSDIDFELPDPSLKSIVTHDTLKWIFVGGKGGVGKTTSSSSISIQLALNNPNKQYLLISTDPAHNLSDAFGEKFGKDARKVTGMDNLSCMEIDPSSSMQDLSASMDPSDPISGMMGDLTSSIPGIDEALSFMEVIKHIKKAQKKDAHGDLVTEIQYDTIIFDTAPTGHTLRFLQLPQTFAKLLSKFDEITSKFGGLMNTFASQDKQQDMFSKMNELKDLTKLINEQFTDPDVTTFVVVCIAEFLSLYESERLIQELNEYGIDVNTIIINQLLFTQSEDPCKRCQARSKVQNKYLDQMDELYEDFHLVKVPLVNTEVRGLEKLTKFSKFLLDPYVPGLNSGDGGSDISGLFVVLSCSFGDLVVFAPPSRSSGFDFFMVCSSEDSLSSSLDLFFVALDGGTKSSSQPAKASVIG</sequence>
<protein>
    <recommendedName>
        <fullName evidence="12">ArsA/GET3 Anion-transporting ATPase-like domain-containing protein</fullName>
    </recommendedName>
</protein>
<reference evidence="13" key="1">
    <citation type="journal article" date="2021" name="Open Biol.">
        <title>Shared evolutionary footprints suggest mitochondrial oxidative damage underlies multiple complex I losses in fungi.</title>
        <authorList>
            <person name="Schikora-Tamarit M.A."/>
            <person name="Marcet-Houben M."/>
            <person name="Nosek J."/>
            <person name="Gabaldon T."/>
        </authorList>
    </citation>
    <scope>NUCLEOTIDE SEQUENCE</scope>
    <source>
        <strain evidence="13">CBS2887</strain>
    </source>
</reference>
<feature type="binding site" evidence="11">
    <location>
        <position position="242"/>
    </location>
    <ligand>
        <name>ATP</name>
        <dbReference type="ChEBI" id="CHEBI:30616"/>
    </ligand>
</feature>
<feature type="binding site" evidence="11">
    <location>
        <position position="283"/>
    </location>
    <ligand>
        <name>Zn(2+)</name>
        <dbReference type="ChEBI" id="CHEBI:29105"/>
        <note>ligand shared between dimeric partners</note>
    </ligand>
</feature>
<dbReference type="GO" id="GO:0005794">
    <property type="term" value="C:Golgi apparatus"/>
    <property type="evidence" value="ECO:0007669"/>
    <property type="project" value="UniProtKB-SubCell"/>
</dbReference>
<dbReference type="GO" id="GO:0043529">
    <property type="term" value="C:GET complex"/>
    <property type="evidence" value="ECO:0007669"/>
    <property type="project" value="TreeGrafter"/>
</dbReference>
<feature type="binding site" evidence="11">
    <location>
        <begin position="30"/>
        <end position="37"/>
    </location>
    <ligand>
        <name>ATP</name>
        <dbReference type="ChEBI" id="CHEBI:30616"/>
    </ligand>
</feature>
<keyword evidence="2 11" id="KW-0813">Transport</keyword>
<gene>
    <name evidence="13" type="ORF">WICPIJ_006467</name>
</gene>
<keyword evidence="10" id="KW-0333">Golgi apparatus</keyword>
<dbReference type="InterPro" id="IPR025723">
    <property type="entry name" value="ArsA/GET3_ATPase-like"/>
</dbReference>
<evidence type="ECO:0000256" key="11">
    <source>
        <dbReference type="HAMAP-Rule" id="MF_03112"/>
    </source>
</evidence>
<keyword evidence="6 11" id="KW-0378">Hydrolase</keyword>
<evidence type="ECO:0000256" key="6">
    <source>
        <dbReference type="ARBA" id="ARBA00022801"/>
    </source>
</evidence>
<dbReference type="Proteomes" id="UP000774326">
    <property type="component" value="Unassembled WGS sequence"/>
</dbReference>
<comment type="function">
    <text evidence="11">ATPase required for the post-translational delivery of tail-anchored (TA) proteins to the endoplasmic reticulum. Recognizes and selectively binds the transmembrane domain of TA proteins in the cytosol. This complex then targets to the endoplasmic reticulum by membrane-bound receptors GET1 and GET2, where the tail-anchored protein is released for insertion. This process is regulated by ATP binding and hydrolysis. ATP binding drives the homodimer towards the closed dimer state, facilitating recognition of newly synthesized TA membrane proteins. ATP hydrolysis is required for insertion. Subsequently, the homodimer reverts towards the open dimer state, lowering its affinity for the GET1-GET2 receptor, and returning it to the cytosol to initiate a new round of targeting. Cooperates with the HDEL receptor ERD2 to mediate the ATP-dependent retrieval of resident ER proteins that contain a C-terminal H-D-E-L retention signal from the Golgi to the ER. Involved in low-level resistance to the oxyanions arsenite and arsenate, and in heat tolerance.</text>
</comment>
<dbReference type="CDD" id="cd02035">
    <property type="entry name" value="ArsA"/>
    <property type="match status" value="1"/>
</dbReference>
<organism evidence="13 14">
    <name type="scientific">Wickerhamomyces pijperi</name>
    <name type="common">Yeast</name>
    <name type="synonym">Pichia pijperi</name>
    <dbReference type="NCBI Taxonomy" id="599730"/>
    <lineage>
        <taxon>Eukaryota</taxon>
        <taxon>Fungi</taxon>
        <taxon>Dikarya</taxon>
        <taxon>Ascomycota</taxon>
        <taxon>Saccharomycotina</taxon>
        <taxon>Saccharomycetes</taxon>
        <taxon>Phaffomycetales</taxon>
        <taxon>Wickerhamomycetaceae</taxon>
        <taxon>Wickerhamomyces</taxon>
    </lineage>
</organism>
<evidence type="ECO:0000256" key="9">
    <source>
        <dbReference type="ARBA" id="ARBA00022840"/>
    </source>
</evidence>
<dbReference type="PANTHER" id="PTHR10803:SF3">
    <property type="entry name" value="ATPASE GET3"/>
    <property type="match status" value="1"/>
</dbReference>
<keyword evidence="3 11" id="KW-0963">Cytoplasm</keyword>
<evidence type="ECO:0000256" key="5">
    <source>
        <dbReference type="ARBA" id="ARBA00022741"/>
    </source>
</evidence>
<evidence type="ECO:0000256" key="2">
    <source>
        <dbReference type="ARBA" id="ARBA00022448"/>
    </source>
</evidence>
<dbReference type="NCBIfam" id="TIGR00345">
    <property type="entry name" value="GET3_arsA_TRC40"/>
    <property type="match status" value="1"/>
</dbReference>
<keyword evidence="5 11" id="KW-0547">Nucleotide-binding</keyword>
<dbReference type="HAMAP" id="MF_03112">
    <property type="entry name" value="Asna1_Get3"/>
    <property type="match status" value="1"/>
</dbReference>
<dbReference type="PANTHER" id="PTHR10803">
    <property type="entry name" value="ARSENICAL PUMP-DRIVING ATPASE ARSENITE-TRANSLOCATING ATPASE"/>
    <property type="match status" value="1"/>
</dbReference>
<evidence type="ECO:0000256" key="7">
    <source>
        <dbReference type="ARBA" id="ARBA00022824"/>
    </source>
</evidence>
<feature type="domain" description="ArsA/GET3 Anion-transporting ATPase-like" evidence="12">
    <location>
        <begin position="23"/>
        <end position="330"/>
    </location>
</feature>
<dbReference type="Pfam" id="PF02374">
    <property type="entry name" value="ArsA_ATPase"/>
    <property type="match status" value="1"/>
</dbReference>
<dbReference type="GO" id="GO:0071816">
    <property type="term" value="P:tail-anchored membrane protein insertion into ER membrane"/>
    <property type="evidence" value="ECO:0007669"/>
    <property type="project" value="TreeGrafter"/>
</dbReference>
<dbReference type="OrthoDB" id="1770at2759"/>
<evidence type="ECO:0000256" key="10">
    <source>
        <dbReference type="ARBA" id="ARBA00023034"/>
    </source>
</evidence>
<evidence type="ECO:0000256" key="3">
    <source>
        <dbReference type="ARBA" id="ARBA00022490"/>
    </source>
</evidence>
<reference evidence="13" key="2">
    <citation type="submission" date="2021-01" db="EMBL/GenBank/DDBJ databases">
        <authorList>
            <person name="Schikora-Tamarit M.A."/>
        </authorList>
    </citation>
    <scope>NUCLEOTIDE SEQUENCE</scope>
    <source>
        <strain evidence="13">CBS2887</strain>
    </source>
</reference>
<keyword evidence="9 11" id="KW-0067">ATP-binding</keyword>
<proteinExistence type="inferred from homology"/>
<feature type="active site" evidence="11">
    <location>
        <position position="61"/>
    </location>
</feature>
<comment type="subunit">
    <text evidence="11">Homodimer. Component of the Golgi to ER traffic (GET) complex, which is composed of GET1, GET2 and GET3. Within the complex, GET1 and GET2 form a heterotetramer which is stabilized by phosphatidylinositol binding and which binds to the GET3 homodimer. Interacts with the chloride channel protein GEF1.</text>
</comment>
<dbReference type="InterPro" id="IPR016300">
    <property type="entry name" value="ATPase_ArsA/GET3"/>
</dbReference>
<keyword evidence="14" id="KW-1185">Reference proteome</keyword>
<dbReference type="InterPro" id="IPR027542">
    <property type="entry name" value="ATPase_ArsA/GET3_euk"/>
</dbReference>
<evidence type="ECO:0000256" key="4">
    <source>
        <dbReference type="ARBA" id="ARBA00022723"/>
    </source>
</evidence>
<dbReference type="GO" id="GO:0046872">
    <property type="term" value="F:metal ion binding"/>
    <property type="evidence" value="ECO:0007669"/>
    <property type="project" value="UniProtKB-KW"/>
</dbReference>
<evidence type="ECO:0000313" key="14">
    <source>
        <dbReference type="Proteomes" id="UP000774326"/>
    </source>
</evidence>
<comment type="subcellular location">
    <subcellularLocation>
        <location evidence="11">Cytoplasm</location>
    </subcellularLocation>
    <subcellularLocation>
        <location evidence="11">Endoplasmic reticulum</location>
    </subcellularLocation>
    <subcellularLocation>
        <location evidence="11">Golgi apparatus</location>
    </subcellularLocation>
    <text evidence="11">GET1 and GET2 are required for targeting GET3 to the endoplasmic reticulum.</text>
</comment>
<evidence type="ECO:0000313" key="13">
    <source>
        <dbReference type="EMBL" id="KAH3682555.1"/>
    </source>
</evidence>
<dbReference type="SUPFAM" id="SSF52540">
    <property type="entry name" value="P-loop containing nucleoside triphosphate hydrolases"/>
    <property type="match status" value="1"/>
</dbReference>
<comment type="caution">
    <text evidence="13">The sequence shown here is derived from an EMBL/GenBank/DDBJ whole genome shotgun (WGS) entry which is preliminary data.</text>
</comment>
<accession>A0A9P8Q3W7</accession>
<feature type="binding site" evidence="11">
    <location>
        <position position="269"/>
    </location>
    <ligand>
        <name>ATP</name>
        <dbReference type="ChEBI" id="CHEBI:30616"/>
    </ligand>
</feature>
<dbReference type="GO" id="GO:0016887">
    <property type="term" value="F:ATP hydrolysis activity"/>
    <property type="evidence" value="ECO:0007669"/>
    <property type="project" value="InterPro"/>
</dbReference>
<dbReference type="EMBL" id="JAEUBG010003613">
    <property type="protein sequence ID" value="KAH3682555.1"/>
    <property type="molecule type" value="Genomic_DNA"/>
</dbReference>
<keyword evidence="4 11" id="KW-0479">Metal-binding</keyword>
<evidence type="ECO:0000256" key="8">
    <source>
        <dbReference type="ARBA" id="ARBA00022833"/>
    </source>
</evidence>
<feature type="binding site" evidence="11">
    <location>
        <position position="280"/>
    </location>
    <ligand>
        <name>Zn(2+)</name>
        <dbReference type="ChEBI" id="CHEBI:29105"/>
        <note>ligand shared between dimeric partners</note>
    </ligand>
</feature>
<dbReference type="GO" id="GO:0005524">
    <property type="term" value="F:ATP binding"/>
    <property type="evidence" value="ECO:0007669"/>
    <property type="project" value="UniProtKB-UniRule"/>
</dbReference>
<evidence type="ECO:0000259" key="12">
    <source>
        <dbReference type="Pfam" id="PF02374"/>
    </source>
</evidence>